<evidence type="ECO:0000313" key="1">
    <source>
        <dbReference type="EMBL" id="SVC36883.1"/>
    </source>
</evidence>
<gene>
    <name evidence="1" type="ORF">METZ01_LOCUS289737</name>
</gene>
<dbReference type="EMBL" id="UINC01087481">
    <property type="protein sequence ID" value="SVC36883.1"/>
    <property type="molecule type" value="Genomic_DNA"/>
</dbReference>
<accession>A0A382LKT5</accession>
<proteinExistence type="predicted"/>
<reference evidence="1" key="1">
    <citation type="submission" date="2018-05" db="EMBL/GenBank/DDBJ databases">
        <authorList>
            <person name="Lanie J.A."/>
            <person name="Ng W.-L."/>
            <person name="Kazmierczak K.M."/>
            <person name="Andrzejewski T.M."/>
            <person name="Davidsen T.M."/>
            <person name="Wayne K.J."/>
            <person name="Tettelin H."/>
            <person name="Glass J.I."/>
            <person name="Rusch D."/>
            <person name="Podicherti R."/>
            <person name="Tsui H.-C.T."/>
            <person name="Winkler M.E."/>
        </authorList>
    </citation>
    <scope>NUCLEOTIDE SEQUENCE</scope>
</reference>
<sequence>MIPKNTRNYIMNGAANGERNESLFQAACQ</sequence>
<dbReference type="AlphaFoldDB" id="A0A382LKT5"/>
<feature type="non-terminal residue" evidence="1">
    <location>
        <position position="29"/>
    </location>
</feature>
<organism evidence="1">
    <name type="scientific">marine metagenome</name>
    <dbReference type="NCBI Taxonomy" id="408172"/>
    <lineage>
        <taxon>unclassified sequences</taxon>
        <taxon>metagenomes</taxon>
        <taxon>ecological metagenomes</taxon>
    </lineage>
</organism>
<protein>
    <submittedName>
        <fullName evidence="1">Uncharacterized protein</fullName>
    </submittedName>
</protein>
<name>A0A382LKT5_9ZZZZ</name>